<proteinExistence type="inferred from homology"/>
<dbReference type="SUPFAM" id="SSF52540">
    <property type="entry name" value="P-loop containing nucleoside triphosphate hydrolases"/>
    <property type="match status" value="1"/>
</dbReference>
<evidence type="ECO:0000256" key="2">
    <source>
        <dbReference type="ARBA" id="ARBA00022741"/>
    </source>
</evidence>
<keyword evidence="2" id="KW-0547">Nucleotide-binding</keyword>
<evidence type="ECO:0000313" key="6">
    <source>
        <dbReference type="Proteomes" id="UP000501063"/>
    </source>
</evidence>
<dbReference type="Pfam" id="PF00437">
    <property type="entry name" value="T2SSE"/>
    <property type="match status" value="1"/>
</dbReference>
<sequence>MQNHSKEFNAEAFSREATNITLYESVMEMVDNFGEVQSPDILPMWRDFYDRMVSEKGKGNKRKSSDFTESFNGFRYRCNLSNCHEGWVIAMRRLLQGVPSFNKDLKIDYNIIKPLLKGAGLTLFAGAMNSGKSTTMFAALENMDRRERGLLGTCEDPIEYLFQGGGVIQREVGEHVESFEQAIRDFVRQNRKTIMVSEIRDPETANAAVLAASTGHSVIGTIHSDGAPDTYTRLLALVDPRYARLLPVTLRGVFWQHLLRFSDRSRDPLPVFESIEVTTGVRQILQGGPESLPLLANEMRRQARKSMAETAMALVTQGKVTRDEVREFTERRGRINDI</sequence>
<dbReference type="GO" id="GO:0005886">
    <property type="term" value="C:plasma membrane"/>
    <property type="evidence" value="ECO:0007669"/>
    <property type="project" value="TreeGrafter"/>
</dbReference>
<keyword evidence="5" id="KW-0614">Plasmid</keyword>
<dbReference type="KEGG" id="pnt:G5B91_33735"/>
<name>A0A6G6J7Y9_PSENT</name>
<dbReference type="EMBL" id="CP049142">
    <property type="protein sequence ID" value="QIE91317.1"/>
    <property type="molecule type" value="Genomic_DNA"/>
</dbReference>
<dbReference type="Proteomes" id="UP000501063">
    <property type="component" value="Plasmid pPniHBP1_1"/>
</dbReference>
<gene>
    <name evidence="5" type="primary">cpaF</name>
    <name evidence="5" type="ORF">G5B91_33735</name>
</gene>
<keyword evidence="3" id="KW-0067">ATP-binding</keyword>
<dbReference type="RefSeq" id="WP_017519771.1">
    <property type="nucleotide sequence ID" value="NZ_CP049142.1"/>
</dbReference>
<comment type="similarity">
    <text evidence="1">Belongs to the GSP E family.</text>
</comment>
<evidence type="ECO:0000256" key="3">
    <source>
        <dbReference type="ARBA" id="ARBA00022840"/>
    </source>
</evidence>
<dbReference type="GO" id="GO:0005524">
    <property type="term" value="F:ATP binding"/>
    <property type="evidence" value="ECO:0007669"/>
    <property type="project" value="UniProtKB-KW"/>
</dbReference>
<evidence type="ECO:0000313" key="5">
    <source>
        <dbReference type="EMBL" id="QIE91317.1"/>
    </source>
</evidence>
<feature type="domain" description="Bacterial type II secretion system protein E" evidence="4">
    <location>
        <begin position="114"/>
        <end position="273"/>
    </location>
</feature>
<dbReference type="InterPro" id="IPR027417">
    <property type="entry name" value="P-loop_NTPase"/>
</dbReference>
<dbReference type="PANTHER" id="PTHR30258:SF1">
    <property type="entry name" value="PROTEIN TRANSPORT PROTEIN HOFB HOMOLOG"/>
    <property type="match status" value="1"/>
</dbReference>
<dbReference type="AlphaFoldDB" id="A0A6G6J7Y9"/>
<evidence type="ECO:0000256" key="1">
    <source>
        <dbReference type="ARBA" id="ARBA00006611"/>
    </source>
</evidence>
<dbReference type="PANTHER" id="PTHR30258">
    <property type="entry name" value="TYPE II SECRETION SYSTEM PROTEIN GSPE-RELATED"/>
    <property type="match status" value="1"/>
</dbReference>
<reference evidence="5 6" key="1">
    <citation type="submission" date="2020-02" db="EMBL/GenBank/DDBJ databases">
        <title>Integrative conjugative elements (ICEs) and plasmids drive adaptation of Pseudomonas nitroreducens strain HBP1 to wastewater environment.</title>
        <authorList>
            <person name="Sentchilo V."/>
            <person name="Carraro N."/>
            <person name="Bertelli C."/>
            <person name="van der Meer J.R."/>
        </authorList>
    </citation>
    <scope>NUCLEOTIDE SEQUENCE [LARGE SCALE GENOMIC DNA]</scope>
    <source>
        <strain evidence="5 6">HBP1</strain>
        <plasmid evidence="6">ppnihbp1_1</plasmid>
    </source>
</reference>
<dbReference type="GO" id="GO:0016887">
    <property type="term" value="F:ATP hydrolysis activity"/>
    <property type="evidence" value="ECO:0007669"/>
    <property type="project" value="TreeGrafter"/>
</dbReference>
<accession>A0A6G6J7Y9</accession>
<dbReference type="Gene3D" id="3.40.50.300">
    <property type="entry name" value="P-loop containing nucleotide triphosphate hydrolases"/>
    <property type="match status" value="1"/>
</dbReference>
<evidence type="ECO:0000259" key="4">
    <source>
        <dbReference type="Pfam" id="PF00437"/>
    </source>
</evidence>
<geneLocation type="plasmid" evidence="6">
    <name>ppnihbp1_1</name>
</geneLocation>
<protein>
    <submittedName>
        <fullName evidence="5">Flp pilus assembly complex ATPase component</fullName>
    </submittedName>
</protein>
<dbReference type="InterPro" id="IPR001482">
    <property type="entry name" value="T2SS/T4SS_dom"/>
</dbReference>
<organism evidence="5 6">
    <name type="scientific">Pseudomonas nitroreducens</name>
    <dbReference type="NCBI Taxonomy" id="46680"/>
    <lineage>
        <taxon>Bacteria</taxon>
        <taxon>Pseudomonadati</taxon>
        <taxon>Pseudomonadota</taxon>
        <taxon>Gammaproteobacteria</taxon>
        <taxon>Pseudomonadales</taxon>
        <taxon>Pseudomonadaceae</taxon>
        <taxon>Pseudomonas</taxon>
    </lineage>
</organism>